<reference evidence="1 2" key="1">
    <citation type="submission" date="2019-03" db="EMBL/GenBank/DDBJ databases">
        <title>Single cell metagenomics reveals metabolic interactions within the superorganism composed of flagellate Streblomastix strix and complex community of Bacteroidetes bacteria on its surface.</title>
        <authorList>
            <person name="Treitli S.C."/>
            <person name="Kolisko M."/>
            <person name="Husnik F."/>
            <person name="Keeling P."/>
            <person name="Hampl V."/>
        </authorList>
    </citation>
    <scope>NUCLEOTIDE SEQUENCE [LARGE SCALE GENOMIC DNA]</scope>
    <source>
        <strain evidence="1">ST1C</strain>
    </source>
</reference>
<accession>A0A5J4T9E3</accession>
<dbReference type="AlphaFoldDB" id="A0A5J4T9E3"/>
<protein>
    <submittedName>
        <fullName evidence="1">Uncharacterized protein</fullName>
    </submittedName>
</protein>
<name>A0A5J4T9E3_9EUKA</name>
<dbReference type="Proteomes" id="UP000324800">
    <property type="component" value="Unassembled WGS sequence"/>
</dbReference>
<proteinExistence type="predicted"/>
<comment type="caution">
    <text evidence="1">The sequence shown here is derived from an EMBL/GenBank/DDBJ whole genome shotgun (WGS) entry which is preliminary data.</text>
</comment>
<evidence type="ECO:0000313" key="2">
    <source>
        <dbReference type="Proteomes" id="UP000324800"/>
    </source>
</evidence>
<sequence length="119" mass="14266">MNMFVVDQEQRTMNYSKQCCSSMIDQSVTIKHNWTVKIKIEQKKQKMMKKKIMKKRRMNLSLMMEKEFQKVIMHIQMDVIIIVLTVVIILNVTVGFAIRKYQILRKGTITWEEGKIRIK</sequence>
<dbReference type="EMBL" id="SNRW01037033">
    <property type="protein sequence ID" value="KAA6354025.1"/>
    <property type="molecule type" value="Genomic_DNA"/>
</dbReference>
<gene>
    <name evidence="1" type="ORF">EZS28_050449</name>
</gene>
<evidence type="ECO:0000313" key="1">
    <source>
        <dbReference type="EMBL" id="KAA6354025.1"/>
    </source>
</evidence>
<organism evidence="1 2">
    <name type="scientific">Streblomastix strix</name>
    <dbReference type="NCBI Taxonomy" id="222440"/>
    <lineage>
        <taxon>Eukaryota</taxon>
        <taxon>Metamonada</taxon>
        <taxon>Preaxostyla</taxon>
        <taxon>Oxymonadida</taxon>
        <taxon>Streblomastigidae</taxon>
        <taxon>Streblomastix</taxon>
    </lineage>
</organism>